<reference evidence="1 2" key="1">
    <citation type="submission" date="2017-10" db="EMBL/GenBank/DDBJ databases">
        <title>Comparative genomics in systemic dimorphic fungi from Ajellomycetaceae.</title>
        <authorList>
            <person name="Munoz J.F."/>
            <person name="Mcewen J.G."/>
            <person name="Clay O.K."/>
            <person name="Cuomo C.A."/>
        </authorList>
    </citation>
    <scope>NUCLEOTIDE SEQUENCE [LARGE SCALE GENOMIC DNA]</scope>
    <source>
        <strain evidence="1 2">UAMH5409</strain>
    </source>
</reference>
<dbReference type="EMBL" id="PDNB01000136">
    <property type="protein sequence ID" value="PGH04430.1"/>
    <property type="molecule type" value="Genomic_DNA"/>
</dbReference>
<comment type="caution">
    <text evidence="1">The sequence shown here is derived from an EMBL/GenBank/DDBJ whole genome shotgun (WGS) entry which is preliminary data.</text>
</comment>
<organism evidence="1 2">
    <name type="scientific">Helicocarpus griseus UAMH5409</name>
    <dbReference type="NCBI Taxonomy" id="1447875"/>
    <lineage>
        <taxon>Eukaryota</taxon>
        <taxon>Fungi</taxon>
        <taxon>Dikarya</taxon>
        <taxon>Ascomycota</taxon>
        <taxon>Pezizomycotina</taxon>
        <taxon>Eurotiomycetes</taxon>
        <taxon>Eurotiomycetidae</taxon>
        <taxon>Onygenales</taxon>
        <taxon>Ajellomycetaceae</taxon>
        <taxon>Helicocarpus</taxon>
    </lineage>
</organism>
<accession>A0A2B7X6D8</accession>
<dbReference type="AlphaFoldDB" id="A0A2B7X6D8"/>
<protein>
    <submittedName>
        <fullName evidence="1">Uncharacterized protein</fullName>
    </submittedName>
</protein>
<dbReference type="Proteomes" id="UP000223968">
    <property type="component" value="Unassembled WGS sequence"/>
</dbReference>
<name>A0A2B7X6D8_9EURO</name>
<evidence type="ECO:0000313" key="1">
    <source>
        <dbReference type="EMBL" id="PGH04430.1"/>
    </source>
</evidence>
<sequence length="114" mass="12704">MALISCHYWVDSIHRAVSSNQQAGSPVKRNLLELPPELRRLIYALCIPRKRYICVIDRRYGGSRVVLGAPGIRGANKRALKPGEHDVFDVGNDLDPIMICQGGKTRIIQGLWGP</sequence>
<keyword evidence="2" id="KW-1185">Reference proteome</keyword>
<gene>
    <name evidence="1" type="ORF">AJ79_07087</name>
</gene>
<proteinExistence type="predicted"/>
<evidence type="ECO:0000313" key="2">
    <source>
        <dbReference type="Proteomes" id="UP000223968"/>
    </source>
</evidence>